<dbReference type="InterPro" id="IPR001623">
    <property type="entry name" value="DnaJ_domain"/>
</dbReference>
<dbReference type="SUPFAM" id="SSF46565">
    <property type="entry name" value="Chaperone J-domain"/>
    <property type="match status" value="1"/>
</dbReference>
<feature type="domain" description="J" evidence="2">
    <location>
        <begin position="61"/>
        <end position="125"/>
    </location>
</feature>
<dbReference type="PROSITE" id="PS50076">
    <property type="entry name" value="DNAJ_2"/>
    <property type="match status" value="1"/>
</dbReference>
<dbReference type="PANTHER" id="PTHR43908:SF3">
    <property type="entry name" value="AT29763P-RELATED"/>
    <property type="match status" value="1"/>
</dbReference>
<dbReference type="Gene3D" id="1.10.287.110">
    <property type="entry name" value="DnaJ domain"/>
    <property type="match status" value="1"/>
</dbReference>
<protein>
    <recommendedName>
        <fullName evidence="2">J domain-containing protein</fullName>
    </recommendedName>
</protein>
<accession>A0A7S1Y151</accession>
<dbReference type="InterPro" id="IPR036869">
    <property type="entry name" value="J_dom_sf"/>
</dbReference>
<feature type="transmembrane region" description="Helical" evidence="1">
    <location>
        <begin position="140"/>
        <end position="160"/>
    </location>
</feature>
<gene>
    <name evidence="3" type="ORF">PPAR1163_LOCUS29505</name>
</gene>
<reference evidence="3" key="1">
    <citation type="submission" date="2021-01" db="EMBL/GenBank/DDBJ databases">
        <authorList>
            <person name="Corre E."/>
            <person name="Pelletier E."/>
            <person name="Niang G."/>
            <person name="Scheremetjew M."/>
            <person name="Finn R."/>
            <person name="Kale V."/>
            <person name="Holt S."/>
            <person name="Cochrane G."/>
            <person name="Meng A."/>
            <person name="Brown T."/>
            <person name="Cohen L."/>
        </authorList>
    </citation>
    <scope>NUCLEOTIDE SEQUENCE</scope>
    <source>
        <strain evidence="3">CCMP2877</strain>
    </source>
</reference>
<sequence length="346" mass="37716">MSDIEGLGDFFVYVFFVYPVTGYLLKPGRFRKATGLGLAIAFLIAVASVKTGLEFQEKGPNYYSLLGVDRYSSEGDIKKAYKSRALELHPDKNPSPEAADMFDKVRTAFDVLSNVDDRESWERFGPERIQGRAVVEDSQVFFEMLIFHAAWALLAFVLTLGRSNGEARGAVYVGQLGLFLVETYLTLQKGAELPFWMPGFVAKYEVVQVLRSLFPAFVNGARCVGSVIHVDTEEANRRLFLRLDEQNKDVLMVLRSLQVTLSNLQAQKGGGGVAAQPVAVTATGKLRELEERLASGGAGGGAAAVADIGESLKAEKKGNPMMNVLGFLAIYFGLQYLFAGSGQAQA</sequence>
<feature type="transmembrane region" description="Helical" evidence="1">
    <location>
        <begin position="321"/>
        <end position="339"/>
    </location>
</feature>
<dbReference type="GO" id="GO:0005789">
    <property type="term" value="C:endoplasmic reticulum membrane"/>
    <property type="evidence" value="ECO:0007669"/>
    <property type="project" value="TreeGrafter"/>
</dbReference>
<dbReference type="EMBL" id="HBGJ01046878">
    <property type="protein sequence ID" value="CAD9271066.1"/>
    <property type="molecule type" value="Transcribed_RNA"/>
</dbReference>
<dbReference type="Pfam" id="PF00226">
    <property type="entry name" value="DnaJ"/>
    <property type="match status" value="1"/>
</dbReference>
<dbReference type="GO" id="GO:0071218">
    <property type="term" value="P:cellular response to misfolded protein"/>
    <property type="evidence" value="ECO:0007669"/>
    <property type="project" value="TreeGrafter"/>
</dbReference>
<dbReference type="CDD" id="cd06257">
    <property type="entry name" value="DnaJ"/>
    <property type="match status" value="1"/>
</dbReference>
<dbReference type="AlphaFoldDB" id="A0A7S1Y151"/>
<evidence type="ECO:0000259" key="2">
    <source>
        <dbReference type="PROSITE" id="PS50076"/>
    </source>
</evidence>
<dbReference type="GO" id="GO:0030544">
    <property type="term" value="F:Hsp70 protein binding"/>
    <property type="evidence" value="ECO:0007669"/>
    <property type="project" value="TreeGrafter"/>
</dbReference>
<organism evidence="3">
    <name type="scientific">Phaeomonas parva</name>
    <dbReference type="NCBI Taxonomy" id="124430"/>
    <lineage>
        <taxon>Eukaryota</taxon>
        <taxon>Sar</taxon>
        <taxon>Stramenopiles</taxon>
        <taxon>Ochrophyta</taxon>
        <taxon>Pinguiophyceae</taxon>
        <taxon>Pinguiochrysidales</taxon>
        <taxon>Pinguiochrysidaceae</taxon>
        <taxon>Phaeomonas</taxon>
    </lineage>
</organism>
<feature type="transmembrane region" description="Helical" evidence="1">
    <location>
        <begin position="6"/>
        <end position="24"/>
    </location>
</feature>
<proteinExistence type="predicted"/>
<evidence type="ECO:0000256" key="1">
    <source>
        <dbReference type="SAM" id="Phobius"/>
    </source>
</evidence>
<keyword evidence="1" id="KW-1133">Transmembrane helix</keyword>
<name>A0A7S1Y151_9STRA</name>
<keyword evidence="1" id="KW-0812">Transmembrane</keyword>
<feature type="transmembrane region" description="Helical" evidence="1">
    <location>
        <begin position="36"/>
        <end position="53"/>
    </location>
</feature>
<keyword evidence="1" id="KW-0472">Membrane</keyword>
<dbReference type="SMART" id="SM00271">
    <property type="entry name" value="DnaJ"/>
    <property type="match status" value="1"/>
</dbReference>
<dbReference type="PRINTS" id="PR00625">
    <property type="entry name" value="JDOMAIN"/>
</dbReference>
<dbReference type="InterPro" id="IPR051100">
    <property type="entry name" value="DnaJ_subfamily_B/C"/>
</dbReference>
<evidence type="ECO:0000313" key="3">
    <source>
        <dbReference type="EMBL" id="CAD9271066.1"/>
    </source>
</evidence>
<dbReference type="PANTHER" id="PTHR43908">
    <property type="entry name" value="AT29763P-RELATED"/>
    <property type="match status" value="1"/>
</dbReference>